<dbReference type="AlphaFoldDB" id="A0AAP2E0J5"/>
<dbReference type="EMBL" id="JAHESE010000026">
    <property type="protein sequence ID" value="MBT1710761.1"/>
    <property type="molecule type" value="Genomic_DNA"/>
</dbReference>
<proteinExistence type="predicted"/>
<accession>A0AAP2E0J5</accession>
<sequence length="255" mass="27405">MARQLGLIKLIGQMGGVSFYKTAQDGFLARQKGGVNGDRIKNSPEFARTRENGSEFGRAGEAGKVLRTAFRALIVNTADSRMASRLTGEMVKVIKADATNVRGERNVIDGETELLRGFEFNERGKLNRTFFAPFTTTINRQTGMLQVEIPAFVPGNMIAAPQGATHVRLVAGGAVVDFENEDYNVITTATEELPVNGAAQLPLQTLTTLVGPGGVRPMFLVFGVEFYQLVNGQQYSLKNGAYNALTLVAVDGGGA</sequence>
<reference evidence="1 2" key="1">
    <citation type="submission" date="2021-05" db="EMBL/GenBank/DDBJ databases">
        <title>A Polyphasic approach of four new species of the genus Ohtaekwangia: Ohtaekwangia histidinii sp. nov., Ohtaekwangia cretensis sp. nov., Ohtaekwangia indiensis sp. nov., Ohtaekwangia reichenbachii sp. nov. from diverse environment.</title>
        <authorList>
            <person name="Octaviana S."/>
        </authorList>
    </citation>
    <scope>NUCLEOTIDE SEQUENCE [LARGE SCALE GENOMIC DNA]</scope>
    <source>
        <strain evidence="1 2">PWU5</strain>
    </source>
</reference>
<protein>
    <submittedName>
        <fullName evidence="1">Uncharacterized protein</fullName>
    </submittedName>
</protein>
<gene>
    <name evidence="1" type="ORF">KK062_21145</name>
</gene>
<comment type="caution">
    <text evidence="1">The sequence shown here is derived from an EMBL/GenBank/DDBJ whole genome shotgun (WGS) entry which is preliminary data.</text>
</comment>
<evidence type="ECO:0000313" key="1">
    <source>
        <dbReference type="EMBL" id="MBT1710761.1"/>
    </source>
</evidence>
<dbReference type="RefSeq" id="WP_254086337.1">
    <property type="nucleotide sequence ID" value="NZ_JAHESE010000026.1"/>
</dbReference>
<keyword evidence="2" id="KW-1185">Reference proteome</keyword>
<organism evidence="1 2">
    <name type="scientific">Dawidia cretensis</name>
    <dbReference type="NCBI Taxonomy" id="2782350"/>
    <lineage>
        <taxon>Bacteria</taxon>
        <taxon>Pseudomonadati</taxon>
        <taxon>Bacteroidota</taxon>
        <taxon>Cytophagia</taxon>
        <taxon>Cytophagales</taxon>
        <taxon>Chryseotaleaceae</taxon>
        <taxon>Dawidia</taxon>
    </lineage>
</organism>
<evidence type="ECO:0000313" key="2">
    <source>
        <dbReference type="Proteomes" id="UP001319080"/>
    </source>
</evidence>
<name>A0AAP2E0J5_9BACT</name>
<dbReference type="Proteomes" id="UP001319080">
    <property type="component" value="Unassembled WGS sequence"/>
</dbReference>